<feature type="transmembrane region" description="Helical" evidence="2">
    <location>
        <begin position="386"/>
        <end position="406"/>
    </location>
</feature>
<dbReference type="InterPro" id="IPR003597">
    <property type="entry name" value="Ig_C1-set"/>
</dbReference>
<dbReference type="SMART" id="SM00409">
    <property type="entry name" value="IG"/>
    <property type="match status" value="2"/>
</dbReference>
<comment type="caution">
    <text evidence="4">The sequence shown here is derived from an EMBL/GenBank/DDBJ whole genome shotgun (WGS) entry which is preliminary data.</text>
</comment>
<dbReference type="PANTHER" id="PTHR23411">
    <property type="entry name" value="TAPASIN"/>
    <property type="match status" value="1"/>
</dbReference>
<evidence type="ECO:0000256" key="2">
    <source>
        <dbReference type="SAM" id="Phobius"/>
    </source>
</evidence>
<evidence type="ECO:0000313" key="5">
    <source>
        <dbReference type="Proteomes" id="UP001187315"/>
    </source>
</evidence>
<dbReference type="InterPro" id="IPR007110">
    <property type="entry name" value="Ig-like_dom"/>
</dbReference>
<dbReference type="InterPro" id="IPR050380">
    <property type="entry name" value="Immune_Resp_Modulators"/>
</dbReference>
<dbReference type="InterPro" id="IPR013106">
    <property type="entry name" value="Ig_V-set"/>
</dbReference>
<keyword evidence="1" id="KW-0393">Immunoglobulin domain</keyword>
<dbReference type="Gene3D" id="2.60.40.10">
    <property type="entry name" value="Immunoglobulins"/>
    <property type="match status" value="2"/>
</dbReference>
<dbReference type="AlphaFoldDB" id="A0AA88M7I8"/>
<dbReference type="InterPro" id="IPR036179">
    <property type="entry name" value="Ig-like_dom_sf"/>
</dbReference>
<keyword evidence="2" id="KW-0812">Transmembrane</keyword>
<protein>
    <recommendedName>
        <fullName evidence="3">Ig-like domain-containing protein</fullName>
    </recommendedName>
</protein>
<accession>A0AA88M7I8</accession>
<keyword evidence="2" id="KW-1133">Transmembrane helix</keyword>
<gene>
    <name evidence="4" type="ORF">Q7C36_016453</name>
</gene>
<dbReference type="InterPro" id="IPR003599">
    <property type="entry name" value="Ig_sub"/>
</dbReference>
<dbReference type="Pfam" id="PF07654">
    <property type="entry name" value="C1-set"/>
    <property type="match status" value="1"/>
</dbReference>
<feature type="domain" description="Ig-like" evidence="3">
    <location>
        <begin position="273"/>
        <end position="376"/>
    </location>
</feature>
<keyword evidence="2" id="KW-0472">Membrane</keyword>
<dbReference type="Proteomes" id="UP001187315">
    <property type="component" value="Unassembled WGS sequence"/>
</dbReference>
<organism evidence="4 5">
    <name type="scientific">Tachysurus vachellii</name>
    <name type="common">Darkbarbel catfish</name>
    <name type="synonym">Pelteobagrus vachellii</name>
    <dbReference type="NCBI Taxonomy" id="175792"/>
    <lineage>
        <taxon>Eukaryota</taxon>
        <taxon>Metazoa</taxon>
        <taxon>Chordata</taxon>
        <taxon>Craniata</taxon>
        <taxon>Vertebrata</taxon>
        <taxon>Euteleostomi</taxon>
        <taxon>Actinopterygii</taxon>
        <taxon>Neopterygii</taxon>
        <taxon>Teleostei</taxon>
        <taxon>Ostariophysi</taxon>
        <taxon>Siluriformes</taxon>
        <taxon>Bagridae</taxon>
        <taxon>Tachysurus</taxon>
    </lineage>
</organism>
<dbReference type="PROSITE" id="PS00290">
    <property type="entry name" value="IG_MHC"/>
    <property type="match status" value="1"/>
</dbReference>
<reference evidence="4" key="1">
    <citation type="submission" date="2023-08" db="EMBL/GenBank/DDBJ databases">
        <title>Pelteobagrus vachellii genome.</title>
        <authorList>
            <person name="Liu H."/>
        </authorList>
    </citation>
    <scope>NUCLEOTIDE SEQUENCE</scope>
    <source>
        <strain evidence="4">PRFRI_2022a</strain>
        <tissue evidence="4">Muscle</tissue>
    </source>
</reference>
<dbReference type="InterPro" id="IPR013783">
    <property type="entry name" value="Ig-like_fold"/>
</dbReference>
<evidence type="ECO:0000256" key="1">
    <source>
        <dbReference type="ARBA" id="ARBA00023319"/>
    </source>
</evidence>
<sequence>MITAVGGFFLVYLFSGVYGTQRLYDVQWLPCVFLDETEQLNDEGHKDIKFYHRSAGLQFGNSGDSPINPNAITFLVTTSKVDMRHYVEGDKDLLECEIQRYNTKEIVMRWPGFGAQEHDVWFTCILRQGLFHLTTFLRHTPAQEGIQKIQIGDRELLTSTATMVVLTRTPVIHVGLMKEQTLHCQFAVDHRQASVTVEWMLQRRGDRTKLFSYSSRTGKHEGSGVSVKTLAAGDASLKIPLTKQKSEGTYTCSVSIPPLHYNSDIVLNIQEPPRVTMNVGSTLSLTLGQEQKVVCDTQGYYPLDVTIDWLRESVKSGLLPEVMKNVLYSSHRHNQDGTYSLSAFFLLNPDLEDSGYKYTCRVQHQSLRTPIRKSFTLIVTEQDSTLWYLLVFGFIIVMIGILLWLVPQFITARRYKCLLCAEVVRAHAKGIIAPLHGDRQHHIPRSTSSSSPLLPPPLLYLLYHWKI</sequence>
<evidence type="ECO:0000259" key="3">
    <source>
        <dbReference type="PROSITE" id="PS50835"/>
    </source>
</evidence>
<dbReference type="EMBL" id="JAVHJS010000017">
    <property type="protein sequence ID" value="KAK2831367.1"/>
    <property type="molecule type" value="Genomic_DNA"/>
</dbReference>
<dbReference type="SMART" id="SM00407">
    <property type="entry name" value="IGc1"/>
    <property type="match status" value="1"/>
</dbReference>
<dbReference type="PROSITE" id="PS50835">
    <property type="entry name" value="IG_LIKE"/>
    <property type="match status" value="2"/>
</dbReference>
<keyword evidence="5" id="KW-1185">Reference proteome</keyword>
<dbReference type="SUPFAM" id="SSF48726">
    <property type="entry name" value="Immunoglobulin"/>
    <property type="match status" value="2"/>
</dbReference>
<name>A0AA88M7I8_TACVA</name>
<proteinExistence type="predicted"/>
<dbReference type="InterPro" id="IPR003006">
    <property type="entry name" value="Ig/MHC_CS"/>
</dbReference>
<evidence type="ECO:0000313" key="4">
    <source>
        <dbReference type="EMBL" id="KAK2831367.1"/>
    </source>
</evidence>
<dbReference type="Pfam" id="PF07686">
    <property type="entry name" value="V-set"/>
    <property type="match status" value="1"/>
</dbReference>
<feature type="domain" description="Ig-like" evidence="3">
    <location>
        <begin position="181"/>
        <end position="255"/>
    </location>
</feature>